<evidence type="ECO:0000256" key="7">
    <source>
        <dbReference type="PIRNR" id="PIRNR036427"/>
    </source>
</evidence>
<dbReference type="InterPro" id="IPR000878">
    <property type="entry name" value="4pyrrol_Mease"/>
</dbReference>
<dbReference type="InterPro" id="IPR014776">
    <property type="entry name" value="4pyrrole_Mease_sub2"/>
</dbReference>
<dbReference type="PIRSF" id="PIRSF036427">
    <property type="entry name" value="Precrrn-2_mtase"/>
    <property type="match status" value="1"/>
</dbReference>
<dbReference type="InterPro" id="IPR035996">
    <property type="entry name" value="4pyrrol_Methylase_sf"/>
</dbReference>
<accession>A0A7W6H6W9</accession>
<evidence type="ECO:0000259" key="8">
    <source>
        <dbReference type="Pfam" id="PF00590"/>
    </source>
</evidence>
<dbReference type="EMBL" id="JACIEK010000011">
    <property type="protein sequence ID" value="MBB3999656.1"/>
    <property type="molecule type" value="Genomic_DNA"/>
</dbReference>
<reference evidence="9 10" key="1">
    <citation type="submission" date="2020-08" db="EMBL/GenBank/DDBJ databases">
        <title>Genomic Encyclopedia of Type Strains, Phase IV (KMG-IV): sequencing the most valuable type-strain genomes for metagenomic binning, comparative biology and taxonomic classification.</title>
        <authorList>
            <person name="Goeker M."/>
        </authorList>
    </citation>
    <scope>NUCLEOTIDE SEQUENCE [LARGE SCALE GENOMIC DNA]</scope>
    <source>
        <strain evidence="9 10">DSM 102238</strain>
    </source>
</reference>
<dbReference type="SUPFAM" id="SSF53790">
    <property type="entry name" value="Tetrapyrrole methylase"/>
    <property type="match status" value="1"/>
</dbReference>
<dbReference type="PANTHER" id="PTHR43467">
    <property type="entry name" value="COBALT-PRECORRIN-2 C(20)-METHYLTRANSFERASE"/>
    <property type="match status" value="1"/>
</dbReference>
<dbReference type="GO" id="GO:0030788">
    <property type="term" value="F:precorrin-2 C20-methyltransferase activity"/>
    <property type="evidence" value="ECO:0007669"/>
    <property type="project" value="UniProtKB-EC"/>
</dbReference>
<keyword evidence="4 9" id="KW-0489">Methyltransferase</keyword>
<name>A0A7W6H6W9_9HYPH</name>
<comment type="caution">
    <text evidence="9">The sequence shown here is derived from an EMBL/GenBank/DDBJ whole genome shotgun (WGS) entry which is preliminary data.</text>
</comment>
<dbReference type="Pfam" id="PF00590">
    <property type="entry name" value="TP_methylase"/>
    <property type="match status" value="1"/>
</dbReference>
<keyword evidence="10" id="KW-1185">Reference proteome</keyword>
<dbReference type="InterPro" id="IPR003043">
    <property type="entry name" value="Uropor_MeTrfase_CS"/>
</dbReference>
<dbReference type="GO" id="GO:0009236">
    <property type="term" value="P:cobalamin biosynthetic process"/>
    <property type="evidence" value="ECO:0007669"/>
    <property type="project" value="UniProtKB-UniRule"/>
</dbReference>
<evidence type="ECO:0000256" key="6">
    <source>
        <dbReference type="ARBA" id="ARBA00022691"/>
    </source>
</evidence>
<dbReference type="CDD" id="cd11645">
    <property type="entry name" value="Precorrin_2_C20_MT"/>
    <property type="match status" value="1"/>
</dbReference>
<evidence type="ECO:0000256" key="3">
    <source>
        <dbReference type="ARBA" id="ARBA00022573"/>
    </source>
</evidence>
<protein>
    <submittedName>
        <fullName evidence="9">Precorrin-2/cobalt-factor-2 C20-methyltransferase</fullName>
        <ecNumber evidence="9">2.1.1.130</ecNumber>
        <ecNumber evidence="9">2.1.1.151</ecNumber>
    </submittedName>
</protein>
<gene>
    <name evidence="9" type="ORF">GGR04_003526</name>
</gene>
<dbReference type="AlphaFoldDB" id="A0A7W6H6W9"/>
<evidence type="ECO:0000256" key="2">
    <source>
        <dbReference type="ARBA" id="ARBA00005879"/>
    </source>
</evidence>
<dbReference type="EC" id="2.1.1.151" evidence="9"/>
<dbReference type="UniPathway" id="UPA00148"/>
<sequence length="244" mass="25563">MSGRLYGLGLGPGDPELLTLKAHRLLRAVPVIAYPLAAGGTSFARTIAAPHLPGGQREIAIPLEMSTDRAPGQAAYDTAAHAIAAELEAGFDVAVLCEGDPFFYGSFLYLFSRLAARYETTIVPGISSVMAGAAAIRRPLSARHDAVTILPATLPDEALRARIEAADSVAILKLGRHFGRVKTLIASMGLTGQAVYAERVSLPGERILPLAETGDAAPYFALVLLYRGAEPAILGPLAPAEPGR</sequence>
<proteinExistence type="inferred from homology"/>
<evidence type="ECO:0000313" key="9">
    <source>
        <dbReference type="EMBL" id="MBB3999656.1"/>
    </source>
</evidence>
<dbReference type="PANTHER" id="PTHR43467:SF2">
    <property type="entry name" value="COBALT-PRECORRIN-2 C(20)-METHYLTRANSFERASE"/>
    <property type="match status" value="1"/>
</dbReference>
<dbReference type="NCBIfam" id="TIGR01467">
    <property type="entry name" value="cobI_cbiL"/>
    <property type="match status" value="1"/>
</dbReference>
<keyword evidence="6" id="KW-0949">S-adenosyl-L-methionine</keyword>
<dbReference type="InterPro" id="IPR012382">
    <property type="entry name" value="CobI/CbiL"/>
</dbReference>
<keyword evidence="3" id="KW-0169">Cobalamin biosynthesis</keyword>
<comment type="similarity">
    <text evidence="2 7">Belongs to the precorrin methyltransferase family.</text>
</comment>
<evidence type="ECO:0000256" key="1">
    <source>
        <dbReference type="ARBA" id="ARBA00004953"/>
    </source>
</evidence>
<dbReference type="PROSITE" id="PS00839">
    <property type="entry name" value="SUMT_1"/>
    <property type="match status" value="1"/>
</dbReference>
<dbReference type="Proteomes" id="UP000542776">
    <property type="component" value="Unassembled WGS sequence"/>
</dbReference>
<dbReference type="InterPro" id="IPR014777">
    <property type="entry name" value="4pyrrole_Mease_sub1"/>
</dbReference>
<evidence type="ECO:0000313" key="10">
    <source>
        <dbReference type="Proteomes" id="UP000542776"/>
    </source>
</evidence>
<evidence type="ECO:0000256" key="4">
    <source>
        <dbReference type="ARBA" id="ARBA00022603"/>
    </source>
</evidence>
<dbReference type="GO" id="GO:0032259">
    <property type="term" value="P:methylation"/>
    <property type="evidence" value="ECO:0007669"/>
    <property type="project" value="UniProtKB-KW"/>
</dbReference>
<comment type="pathway">
    <text evidence="1">Cofactor biosynthesis; adenosylcobalamin biosynthesis.</text>
</comment>
<dbReference type="InterPro" id="IPR006364">
    <property type="entry name" value="CobI/CbiL/CobIJ_dom"/>
</dbReference>
<dbReference type="GO" id="GO:0043781">
    <property type="term" value="F:cobalt-factor II C20-methyltransferase activity"/>
    <property type="evidence" value="ECO:0007669"/>
    <property type="project" value="UniProtKB-EC"/>
</dbReference>
<dbReference type="Gene3D" id="3.30.950.10">
    <property type="entry name" value="Methyltransferase, Cobalt-precorrin-4 Transmethylase, Domain 2"/>
    <property type="match status" value="1"/>
</dbReference>
<evidence type="ECO:0000256" key="5">
    <source>
        <dbReference type="ARBA" id="ARBA00022679"/>
    </source>
</evidence>
<keyword evidence="5 9" id="KW-0808">Transferase</keyword>
<dbReference type="EC" id="2.1.1.130" evidence="9"/>
<feature type="domain" description="Tetrapyrrole methylase" evidence="8">
    <location>
        <begin position="4"/>
        <end position="208"/>
    </location>
</feature>
<dbReference type="Gene3D" id="3.40.1010.10">
    <property type="entry name" value="Cobalt-precorrin-4 Transmethylase, Domain 1"/>
    <property type="match status" value="1"/>
</dbReference>
<organism evidence="9 10">
    <name type="scientific">Aureimonas pseudogalii</name>
    <dbReference type="NCBI Taxonomy" id="1744844"/>
    <lineage>
        <taxon>Bacteria</taxon>
        <taxon>Pseudomonadati</taxon>
        <taxon>Pseudomonadota</taxon>
        <taxon>Alphaproteobacteria</taxon>
        <taxon>Hyphomicrobiales</taxon>
        <taxon>Aurantimonadaceae</taxon>
        <taxon>Aureimonas</taxon>
    </lineage>
</organism>
<dbReference type="RefSeq" id="WP_183201202.1">
    <property type="nucleotide sequence ID" value="NZ_JACIEK010000011.1"/>
</dbReference>